<feature type="region of interest" description="Disordered" evidence="9">
    <location>
        <begin position="1992"/>
        <end position="2013"/>
    </location>
</feature>
<evidence type="ECO:0000256" key="2">
    <source>
        <dbReference type="ARBA" id="ARBA00004642"/>
    </source>
</evidence>
<dbReference type="GO" id="GO:0016887">
    <property type="term" value="F:ATP hydrolysis activity"/>
    <property type="evidence" value="ECO:0007669"/>
    <property type="project" value="InterPro"/>
</dbReference>
<feature type="region of interest" description="Disordered" evidence="9">
    <location>
        <begin position="3253"/>
        <end position="3277"/>
    </location>
</feature>
<dbReference type="CDD" id="cd00009">
    <property type="entry name" value="AAA"/>
    <property type="match status" value="1"/>
</dbReference>
<evidence type="ECO:0000313" key="12">
    <source>
        <dbReference type="Proteomes" id="UP001190700"/>
    </source>
</evidence>
<dbReference type="GO" id="GO:0005524">
    <property type="term" value="F:ATP binding"/>
    <property type="evidence" value="ECO:0007669"/>
    <property type="project" value="UniProtKB-KW"/>
</dbReference>
<evidence type="ECO:0000256" key="4">
    <source>
        <dbReference type="ARBA" id="ARBA00017143"/>
    </source>
</evidence>
<feature type="domain" description="AAA+ ATPase" evidence="10">
    <location>
        <begin position="1490"/>
        <end position="1638"/>
    </location>
</feature>
<feature type="compositionally biased region" description="Basic and acidic residues" evidence="9">
    <location>
        <begin position="1992"/>
        <end position="2003"/>
    </location>
</feature>
<dbReference type="Pfam" id="PF17867">
    <property type="entry name" value="AAA_lid_7"/>
    <property type="match status" value="1"/>
</dbReference>
<feature type="domain" description="AAA+ ATPase" evidence="10">
    <location>
        <begin position="2952"/>
        <end position="3250"/>
    </location>
</feature>
<keyword evidence="8" id="KW-0539">Nucleus</keyword>
<evidence type="ECO:0000256" key="5">
    <source>
        <dbReference type="ARBA" id="ARBA00022741"/>
    </source>
</evidence>
<accession>A0AAE0GIW4</accession>
<dbReference type="InterPro" id="IPR011704">
    <property type="entry name" value="ATPase_dyneun-rel_AAA"/>
</dbReference>
<dbReference type="InterPro" id="IPR040848">
    <property type="entry name" value="AAA_lid_7"/>
</dbReference>
<dbReference type="SMART" id="SM00382">
    <property type="entry name" value="AAA"/>
    <property type="match status" value="5"/>
</dbReference>
<evidence type="ECO:0000313" key="11">
    <source>
        <dbReference type="EMBL" id="KAK3278917.1"/>
    </source>
</evidence>
<name>A0AAE0GIW4_9CHLO</name>
<reference evidence="11 12" key="1">
    <citation type="journal article" date="2015" name="Genome Biol. Evol.">
        <title>Comparative Genomics of a Bacterivorous Green Alga Reveals Evolutionary Causalities and Consequences of Phago-Mixotrophic Mode of Nutrition.</title>
        <authorList>
            <person name="Burns J.A."/>
            <person name="Paasch A."/>
            <person name="Narechania A."/>
            <person name="Kim E."/>
        </authorList>
    </citation>
    <scope>NUCLEOTIDE SEQUENCE [LARGE SCALE GENOMIC DNA]</scope>
    <source>
        <strain evidence="11 12">PLY_AMNH</strain>
    </source>
</reference>
<dbReference type="Proteomes" id="UP001190700">
    <property type="component" value="Unassembled WGS sequence"/>
</dbReference>
<dbReference type="EMBL" id="LGRX02005221">
    <property type="protein sequence ID" value="KAK3278917.1"/>
    <property type="molecule type" value="Genomic_DNA"/>
</dbReference>
<evidence type="ECO:0000256" key="6">
    <source>
        <dbReference type="ARBA" id="ARBA00022840"/>
    </source>
</evidence>
<dbReference type="GO" id="GO:0030687">
    <property type="term" value="C:preribosome, large subunit precursor"/>
    <property type="evidence" value="ECO:0007669"/>
    <property type="project" value="TreeGrafter"/>
</dbReference>
<keyword evidence="12" id="KW-1185">Reference proteome</keyword>
<comment type="similarity">
    <text evidence="3">Belongs to the midasin family.</text>
</comment>
<protein>
    <recommendedName>
        <fullName evidence="4">Midasin</fullName>
    </recommendedName>
</protein>
<dbReference type="SUPFAM" id="SSF52540">
    <property type="entry name" value="P-loop containing nucleoside triphosphate hydrolases"/>
    <property type="match status" value="6"/>
</dbReference>
<dbReference type="GO" id="GO:0000027">
    <property type="term" value="P:ribosomal large subunit assembly"/>
    <property type="evidence" value="ECO:0007669"/>
    <property type="project" value="TreeGrafter"/>
</dbReference>
<feature type="domain" description="AAA+ ATPase" evidence="10">
    <location>
        <begin position="1140"/>
        <end position="1320"/>
    </location>
</feature>
<feature type="region of interest" description="Disordered" evidence="9">
    <location>
        <begin position="2060"/>
        <end position="2094"/>
    </location>
</feature>
<evidence type="ECO:0000259" key="10">
    <source>
        <dbReference type="SMART" id="SM00382"/>
    </source>
</evidence>
<evidence type="ECO:0000256" key="1">
    <source>
        <dbReference type="ARBA" id="ARBA00004604"/>
    </source>
</evidence>
<evidence type="ECO:0000256" key="3">
    <source>
        <dbReference type="ARBA" id="ARBA00007188"/>
    </source>
</evidence>
<keyword evidence="5" id="KW-0547">Nucleotide-binding</keyword>
<feature type="domain" description="AAA+ ATPase" evidence="10">
    <location>
        <begin position="568"/>
        <end position="755"/>
    </location>
</feature>
<dbReference type="InterPro" id="IPR027417">
    <property type="entry name" value="P-loop_NTPase"/>
</dbReference>
<sequence>MRVMKEDIINANVGGYQALLVMLKTLVTLFKHIDTSSSPTNIEATQFIDAVQERNMVEDLLKSILILYHNLTISTHNKPVTAAQEIQEYSSSLITCLSASISTFPLLLSLVQAALEETLAPDLLDSWIRRAAKTPRAAICLMEFTSSNDQHFMTVWDYVMEPARWLQPNYIPNLHQTLCADLCQSYFSGYLDASPRSAPIAQAIIGSTKLLALFRDGPLWRVMAEEPSLADTIMCICTKALNDDVPTSRNVDRSFLSYITGAEAVLCWSICQLSQQSFTMLLDLLHLQPQHSSGGIPGESSAAERYLNALASHASEMNLSHIDPTVSGRATTAVQQLSYLGGCLCDQSTRYFDTVLRWGQQNPQIAVQLLLRDESGSPAACSGSDMVRACFHMSQPQLQRFLQFFPGTAVHTHAHQPSAPSRLPSGKAHLDDTWSQYTTRSAGDLAGALLEGGFEAIVQIAGQGITEAANMELMQTGMITYTDVKCVISSLSSVLEHNAERIARMPPADKQMVMERCRLARQVQMELGIPPVRIGAEGPGHLSSPDELVMTPTTVANVQQVLQMSAHPNAAVLLEGGTGEGKSATVACAAKLAHTSQSGTPPQLQRFNMSSSITIEDLLGRVMLTGAQQGDQCHNNSGSGGPIFVLGPFARAYSEGHWLLLDELNLAPDEALQCIQNALDGDTLTLPAYAQAGTGPTTATPVSSGGTPRKLRRHPGFRLFATQNPGTGAFRGMRLPLSRAFLDRFHRLEFLPLGPDEWSQIVRRRLGKADLVQGCSAVTTGSNHPAFSAASQQKPGECDTGRLQWIADRMVSFHQALQAALQPPTASGSVATFPERGAHATITIRELLRWSQRMKSTLMRSAAVTTAAGPSSAPRSAAETEDWLASEAWSIYGARFGSAGANVVRRLIATELLREADIDAKRDASSAAATARLDMLTDVTSWSLDGHGSGLCRGPVVCIGGAIAEGAPEIDVTLLWRKEVEDRTCQNSPLLRRMDEVHQAVRRVVLSRGFVEAHGLYPVYGRAWLWDWVRAVHSMKTDAFCTPQGRGSMVISHEAGLLGAVLYASRVRGSLARDCILACFQKECEVVVQEAEKRLTAVQRGCPVPGAPFVVTERVLQLWRAMCASLAASSRGDGSEGRGVPEALLVVGRSGCGKSLAARVLGELLGWRVSTACMTSETTSATLVGQLQPCCATTEGINGPAGGIKWHDGVVSAAYKAGSWLILDNLDQAEPAVVERLNPVLETPPVWNLGEKCQLPASRTAAQCDAAKEECMLPKRLVRGHGFLAIGTMSTSAGSTHGSGGGLSPALANRFTQIYMADMAAGGVTRDAAGEQSKLCQCEASKLVGALLGAALHDDTQRRFASSFVQAVWGLREQTMPGITFRTVIRLLDAAYRTCCCPSATDAGALRHMTTSQILWGAFQTTVLQQAQPVARNAAEIHVLESLRREGLWDERAPPEIPRRQLHLQCSSTSQILTPSRCVLAEAVLAAVATGCPVLLEGPAAVGKTSLLGALAESHAVPLLRVNNTDTTSLVDYFGSWLPCSGGAFKFCRGQLLAAVEDGQWFLADELNLAPGGVLSALMPLLEGQSRFLVPGKEVEAQVHPSFRFFATQNPSKYAGRQPLPIAVRARFLELQVEDFPEGEVATIISERRDILFPDLPKTLPDVARQMAKVYHGLRANGHRCTMRELVKWVRRAHLLQEAEGGGKINAERWVAAGLSLFLSERVPSPSLNVQHGTAVDTVATPTQSLQQPVGVDDSLQEVRNIVADTFEVQLPDPANSVNVVQLPNNRVSFQDGGMKVVLEGGRLDRCPLLSQGSETGALPASLPATFRRALVQMAFAVAAREPVLLLGPTSFKTKLVETWAMVFQPEHRANSPLSAEEELFRVHLTTDTEAPELIGHIQPASVLSLLQSLPELVLQLHARCLSVLPTCGGDMTVEGANKGMSHPLRTSEGLTRLRYLLNNMSNRIAPQLELLITQFVSTVQAAQIAHTRQAEEASLKVDESKDGSPLLTGWTGEEVHTPLGHVKRSSPDVVVSAAEDDVSSISSIGSWFSDDINWNYDTDRVNMRPNDDDADATSIARDNDHEQQQQQQSCPTAGAADYGASEICCNIKREVVSSESGSQPSNAIYLQITDCDDSVELRDAAGPEGQCAGGKDSAMQARHEGLECITDDGLSDFSSSRDDASDYCSQHVQYDVEANYCIRHDPTKLHVSMSSELTLKLDELLSTLEAVQQVQALGADSAVLQTCAKITKMVNIFTSTNLAGEVGPWYGTAFIFRDGPVTTAARLSRPILLEDVDQPSQAVTERLNSLLETEPTFSVAEDLSLEVDNGRKNVELLPGFHIFATASVDCHSSRPSSASTLCCSLSPAMRSRFTTIVVPEYSPFEVESILMQQIAACVPDSEQDLSRHKHLCSVMMQLWTLLARESAGVDNRPACLLPLLRWVDFLTTGDTALGGGGECDSPDYQERLAAGARFCMLDHLRLPEQEQLAEEWWRAAGLGEIPSWVRAVFQEPLATVLGKGKLFELLRHGRGEAGGQAWRVRLRYCGVEAPLQHEETHVAETVSMESLDTRWDALVPTTTLIMNVARIFAALTLRAPLLLEGPPGVGKTEVVRVIARLLGHRCKRLSLSGSTTVEELFGCFVPRLDGGRRIFGWQDASSCWVLLDELNLASPDVLECIAPLFARDRRPFVIPGSGEVVRDHDIRWFATINPASTGGGRRQLPRAIQSTMVMVHLGEYSEGEILQIARHMFRDLLARGHLRDEHVHSILAVHNGLRRAIDDGEVSMHGGLVNLRDIRKLCAVLETCLQDLHVHFELYLQSESGKGPPPGTRLIVYALRRFIDLVYGSRFEDQADIATLSTLLDKTLPMQGGAFVRDLCGQMAVEKMPGLLRIGPVYLETGDHYQEDREASQEDEVELQVRMPTFVDNDQGRDLGYGKLVHNPATVKHLELMAAACRGRFGVLLEGPTCSGKTSLVKELARLAQRRLLIVPCNQELEASHLIGQLMQVSTTADLLANPEEAYTKWVKPAMNIVLGDVIPWLMQDDQRHTQLTPQQLLQQLAKAVSTVSVVSSSNLDVQDASSNSSPADVIQCAASVCKLLNNIQRQLANAMGEAEVGRVHTKLSTHSRALDAFVEASQRTHADGGGGGTRGDAHFEFIEGDFVRAVREGHWVLLDDINCALPEVIERLNSLLEDEPTLHLFEKGEGEELSRGRGIHPDFRLFATADLTRVQTGNAKLSPALLNRMLRISLPALHIPPAKPASTTAASENVPGSTAPNGSLQARTDLGSGNGAMQLLLTHFQDVPGGVEMAAVCGTFHAHVVGMAEPGHVTFRRLQSALRLQGCLQRQGVSPVRALVSALISTYLQVLPDTSEHANLVEALRDLLVKHASMPSQRAGDAGGDMLPRAPRLQPAGRAPWESEATVLCNMLIQLHNVLLRVGASALGGLRRQSYEAWQIEECSLQYFELFAQQGKDKPGVDDLMKQCVKDAVGDSEGMSRLLQKLQLPIAHVSTAKLLSNVSQQCDKLDAQLQTFLWSASFDDLPRRLQLLRHIEHTLQGHLRLLWNPVFSAPAEACSPEVAEFCAEAGARVSRLLWCSNLHPALSMLQDSAIAKLHQRLLAAVAGPGSQHGAARWTLQMELRKPFVEAAESLPRVLRQLSARAHSQGRNEEHVALHHFGAALQAAMVLWEGTLRLPHHISITSGTSSQQTIIAGVLTASTAHAMDVAGCAKRALQNVQGLMARLNECIAQLQTDQSALAAGKETDGRCCVDQALQAARELVRSSDMGMLRQVVVHAEVLSNEAAGNALLSWLLERAPSDGSPVDPPEAHIAVAMDTDFARVLQSMSRVQLQHPLANLWAGLFLSPVLCSVAQRISRLRFFSTASLRAPGALPSALLPGRLELWALYDRELEGKTAYRRPYLSLLLLERERAGFPVTVTAYVCMAAGEGAGGQHRTWCSTVPRGCMADCTDRIEMQYCERRLPVNTSDFDSNPHYTSNMSTAAVNEALVRACFSALVDYEQQKQQKPVRFPNLSCASSSSSSPRAAWGPRETANDAIRAHSELLQAHASSEIAKEPPAMIRVAGIVLQLVEDATQDLERMSQMMSEGREEVSNVCKTAWLSVTSNIHAPRLMIQLDGEMDAALRALRPRSAAAAMEVHRHASQLHVGMPASTFLEKALHQADAVLPFSAAQVVLAQQEALRVLLRAIRLVTALAMQQGLLWLKAEEVDASLASMRNMHAALARSIDVQEHAAQQAVDVRLTEGDPDISQRLRHYRSEMTRVLKLVMPSNCSTHLQDVTDNIRAAFDAALGRMEALLHQEPLRAPRDENESSAPVDVKLTPAASEMDEDYLRMKASRRQLQAIESRLRALLEECRSMHPIPHPVINAVRELLVAVHRPMELASDNPGEVNELSVRQAQLREARVRQALREFKQHTQDPDVLLTLLRKKSPGCEQAALLTVEVSECMWAQQHPASAQGPAGITADCGDGFRALLPKNPPGMPEIRSRMGALKAAVMPTIAGAGAGCSSGSTRASSLRLCAELLSESLALGTWDALLARLEQIALQKSMPADDSRPGLAAAQAWAQAQELCAVLSDDLAGKLLAAEPVRAGGSDAGEQARMVLPAVLHEYSAARLTLLAKNPERVGDHSLGAQHILRARLQGGLKGVPCALEPPLLTMADVIALTFPTMQSQILRLRGMDEAALHAAGGARPALGSKASGDPEAGGLGLYFTLHVHGRSFSVLDCESAAAAAQGSLHSMAAHDGTPAMHGVLPHGLRADSWPQHQAATALCLLYVLDCACRELPTSVDRVLRSSIHLSDAQQQRHEVHVRQVELEIERRTKCSWGMQQPEHYECGMLIIDELQHKHNTAVCDMQAHVSEDLRHIVSVSVNLAAQLKLASIADTHLRTQQCDGLPISMKSPDSLGQDLCMALTDRLMNGTDAPAACSPKVWLCKVQELEEALRKLDPKHAFVQALSRVCQLARIGLHAFHNSMQAALQPALGHMVRAVQTAGTQLSEALFSLGEAAGPLGEHLESMVAASIASSPAKVVLAAGDRVVELLGTLAEERRQIIRLGLGNVATVLDTSLQRLEGFSARCVLAAGRHTARQQGAAGLFEAHEERLLQHNSALPPLCDDEMELHQLLKAFRLLSGMMAHSLRELPALLLRGYNGNPAHLQDQVSSELERLSSYFLPASYVLRLLVGGIHTLVDSVPIERGALTDTSASQSSDTAHMMAIRHSTSTASGMAPLSWPTAAERCAIMCILGALESFGQCPANVQLSSANREDCASAVDNLRARVKDLSLQLLAHRVPTRGSKGGASGLGGMVGHRLGTLAQLLAKHFLEALCGIAIAAATPSDPHGFTCVINERGAAMQESSADEPHDDADLQPQEMNDARLYVKDFLIRPRAARRFLADASRDLPMEGSSTEPRGDVGTTFTGDELSFVARLLQTGMHDVSTLVTTLYVACPGQEVISVRDGLQLCQAYVDKVKVVISVQATQEEALTAALRGALDSLCGSEGDVLNKARMNLGATFLAALTEGCNQVDQAKHSLQVPSAPTKERWLAHCDGLCKARAECRVSFIANFFKGKKARVRDMVDDMKKKRAAYDEESQKHRGSIEDAEAALKNFFDSTWQHAAALGSPEQGIFDPVYVRCMLDVAQMRNSLDSKLPPSLGERFSCSRLHIPEPSTDETRPQVYCIDVYSNTGMVASCHAGGYLIAVSNCQQGMRAPMHFDQVIRCGSRSSHNFPPARLICIVSDPRAFFLTVSEPVASYAAATGSCLINVTLHELASLQECGEIVHKHGFRFQQVCDQTFQQWLPKSQTSNEGSAELAPSRDESFQAIDSGIVDTQLTAQRMHADLQQLRKCLDDITPKPQPPLEMGVGQTDQDVVKEEKHHRTSAEKAYSNDINYWDKQNADSGPVGAMFAALRELQDVTDEILDACHVLHKKTLQEDTRTGPALEPYELKRLLLLAQGLARYWNVLQQASEGLAVFLTGAPSQYHTTLTEHNLNDAPIEKLRTSDMMTDLRHGAHLLSHLQSMLPVVAVALHRAISGTQLHDALLVSSDEGALAVMDDSDAAVSGSHGDPLMHVLDALLDVGQVRSAHGHYDELTW</sequence>
<dbReference type="InterPro" id="IPR003593">
    <property type="entry name" value="AAA+_ATPase"/>
</dbReference>
<keyword evidence="7" id="KW-0143">Chaperone</keyword>
<comment type="caution">
    <text evidence="11">The sequence shown here is derived from an EMBL/GenBank/DDBJ whole genome shotgun (WGS) entry which is preliminary data.</text>
</comment>
<gene>
    <name evidence="11" type="ORF">CYMTET_13177</name>
</gene>
<dbReference type="GO" id="GO:0005730">
    <property type="term" value="C:nucleolus"/>
    <property type="evidence" value="ECO:0007669"/>
    <property type="project" value="UniProtKB-SubCell"/>
</dbReference>
<dbReference type="Pfam" id="PF07728">
    <property type="entry name" value="AAA_5"/>
    <property type="match status" value="6"/>
</dbReference>
<keyword evidence="6" id="KW-0067">ATP-binding</keyword>
<organism evidence="11 12">
    <name type="scientific">Cymbomonas tetramitiformis</name>
    <dbReference type="NCBI Taxonomy" id="36881"/>
    <lineage>
        <taxon>Eukaryota</taxon>
        <taxon>Viridiplantae</taxon>
        <taxon>Chlorophyta</taxon>
        <taxon>Pyramimonadophyceae</taxon>
        <taxon>Pyramimonadales</taxon>
        <taxon>Pyramimonadaceae</taxon>
        <taxon>Cymbomonas</taxon>
    </lineage>
</organism>
<dbReference type="PANTHER" id="PTHR48103">
    <property type="entry name" value="MIDASIN-RELATED"/>
    <property type="match status" value="1"/>
</dbReference>
<evidence type="ECO:0000256" key="9">
    <source>
        <dbReference type="SAM" id="MobiDB-lite"/>
    </source>
</evidence>
<dbReference type="FunFam" id="3.40.50.300:FF:000142">
    <property type="entry name" value="Midasin"/>
    <property type="match status" value="1"/>
</dbReference>
<proteinExistence type="inferred from homology"/>
<feature type="domain" description="AAA+ ATPase" evidence="10">
    <location>
        <begin position="2590"/>
        <end position="2732"/>
    </location>
</feature>
<dbReference type="GO" id="GO:0005654">
    <property type="term" value="C:nucleoplasm"/>
    <property type="evidence" value="ECO:0007669"/>
    <property type="project" value="UniProtKB-SubCell"/>
</dbReference>
<feature type="compositionally biased region" description="Polar residues" evidence="9">
    <location>
        <begin position="3264"/>
        <end position="3276"/>
    </location>
</feature>
<dbReference type="Gene3D" id="3.40.50.300">
    <property type="entry name" value="P-loop containing nucleotide triphosphate hydrolases"/>
    <property type="match status" value="6"/>
</dbReference>
<dbReference type="PANTHER" id="PTHR48103:SF2">
    <property type="entry name" value="MIDASIN"/>
    <property type="match status" value="1"/>
</dbReference>
<comment type="subcellular location">
    <subcellularLocation>
        <location evidence="1">Nucleus</location>
        <location evidence="1">Nucleolus</location>
    </subcellularLocation>
    <subcellularLocation>
        <location evidence="2">Nucleus</location>
        <location evidence="2">Nucleoplasm</location>
    </subcellularLocation>
</comment>
<evidence type="ECO:0000256" key="8">
    <source>
        <dbReference type="ARBA" id="ARBA00023242"/>
    </source>
</evidence>
<evidence type="ECO:0000256" key="7">
    <source>
        <dbReference type="ARBA" id="ARBA00023186"/>
    </source>
</evidence>
<dbReference type="GO" id="GO:0000055">
    <property type="term" value="P:ribosomal large subunit export from nucleus"/>
    <property type="evidence" value="ECO:0007669"/>
    <property type="project" value="TreeGrafter"/>
</dbReference>